<organism evidence="1 2">
    <name type="scientific">Cyclotella atomus</name>
    <dbReference type="NCBI Taxonomy" id="382360"/>
    <lineage>
        <taxon>Eukaryota</taxon>
        <taxon>Sar</taxon>
        <taxon>Stramenopiles</taxon>
        <taxon>Ochrophyta</taxon>
        <taxon>Bacillariophyta</taxon>
        <taxon>Coscinodiscophyceae</taxon>
        <taxon>Thalassiosirophycidae</taxon>
        <taxon>Stephanodiscales</taxon>
        <taxon>Stephanodiscaceae</taxon>
        <taxon>Cyclotella</taxon>
    </lineage>
</organism>
<protein>
    <submittedName>
        <fullName evidence="1">Uncharacterized protein</fullName>
    </submittedName>
</protein>
<dbReference type="AlphaFoldDB" id="A0ABD3MWN4"/>
<name>A0ABD3MWN4_9STRA</name>
<keyword evidence="2" id="KW-1185">Reference proteome</keyword>
<proteinExistence type="predicted"/>
<evidence type="ECO:0000313" key="2">
    <source>
        <dbReference type="Proteomes" id="UP001530400"/>
    </source>
</evidence>
<dbReference type="Proteomes" id="UP001530400">
    <property type="component" value="Unassembled WGS sequence"/>
</dbReference>
<gene>
    <name evidence="1" type="ORF">ACHAWO_005217</name>
</gene>
<comment type="caution">
    <text evidence="1">The sequence shown here is derived from an EMBL/GenBank/DDBJ whole genome shotgun (WGS) entry which is preliminary data.</text>
</comment>
<reference evidence="1 2" key="1">
    <citation type="submission" date="2024-10" db="EMBL/GenBank/DDBJ databases">
        <title>Updated reference genomes for cyclostephanoid diatoms.</title>
        <authorList>
            <person name="Roberts W.R."/>
            <person name="Alverson A.J."/>
        </authorList>
    </citation>
    <scope>NUCLEOTIDE SEQUENCE [LARGE SCALE GENOMIC DNA]</scope>
    <source>
        <strain evidence="1 2">AJA010-31</strain>
    </source>
</reference>
<evidence type="ECO:0000313" key="1">
    <source>
        <dbReference type="EMBL" id="KAL3767807.1"/>
    </source>
</evidence>
<accession>A0ABD3MWN4</accession>
<dbReference type="EMBL" id="JALLPJ020001358">
    <property type="protein sequence ID" value="KAL3767807.1"/>
    <property type="molecule type" value="Genomic_DNA"/>
</dbReference>
<sequence>MSSPVVSIHFFSNNPTTSYDNFGVLWYLVDIDKAPRKSNEADEWKRISEGDLVVFPSLLSGAGELESVRIVGSKTSNILNEEEEVLPLLTAGIEYPEFPSVIVSMAQERGVSLREMYEVPLNAVLESQSPSITLKDIFGDEGSYEEFWKEPPVARRRRPPGGDPWRISLADCVWMKTLDGTTFVHVATESGGDEEL</sequence>